<sequence length="309" mass="35879">MILSIRKRNFKHVKKKKRGWIVVSPETFYYGMVVIYAVLMLVIMGVTKKVTALEESLLIRRELLLEFRILATFFGVLGLLIIFGSPMGWDYCIFFVVEASALAMTAMGSVATWWLLDKSQLFNLPVLMERKLEKLGIKEEQKTENGKLIPSLRTVLNDRTAVNYFLEHLIHELSLENVFFLADVMRYKKSFLRQSQFCFFFLYFSHVPGFAIQMEDFGKIDASGRTYVEYASILGRTYVENVSASYVTAIHVETRDRILDYLETLNPQNENNIDQVQLTQLCNVFDPAAEEVWRLLNDSWKRYAKSPVL</sequence>
<keyword evidence="1" id="KW-0812">Transmembrane</keyword>
<reference evidence="3 4" key="1">
    <citation type="journal article" date="2013" name="Curr. Biol.">
        <title>The Genome of the Foraminiferan Reticulomyxa filosa.</title>
        <authorList>
            <person name="Glockner G."/>
            <person name="Hulsmann N."/>
            <person name="Schleicher M."/>
            <person name="Noegel A.A."/>
            <person name="Eichinger L."/>
            <person name="Gallinger C."/>
            <person name="Pawlowski J."/>
            <person name="Sierra R."/>
            <person name="Euteneuer U."/>
            <person name="Pillet L."/>
            <person name="Moustafa A."/>
            <person name="Platzer M."/>
            <person name="Groth M."/>
            <person name="Szafranski K."/>
            <person name="Schliwa M."/>
        </authorList>
    </citation>
    <scope>NUCLEOTIDE SEQUENCE [LARGE SCALE GENOMIC DNA]</scope>
</reference>
<comment type="caution">
    <text evidence="3">The sequence shown here is derived from an EMBL/GenBank/DDBJ whole genome shotgun (WGS) entry which is preliminary data.</text>
</comment>
<accession>X6M1I3</accession>
<organism evidence="3 4">
    <name type="scientific">Reticulomyxa filosa</name>
    <dbReference type="NCBI Taxonomy" id="46433"/>
    <lineage>
        <taxon>Eukaryota</taxon>
        <taxon>Sar</taxon>
        <taxon>Rhizaria</taxon>
        <taxon>Retaria</taxon>
        <taxon>Foraminifera</taxon>
        <taxon>Monothalamids</taxon>
        <taxon>Reticulomyxidae</taxon>
        <taxon>Reticulomyxa</taxon>
    </lineage>
</organism>
<dbReference type="Proteomes" id="UP000023152">
    <property type="component" value="Unassembled WGS sequence"/>
</dbReference>
<proteinExistence type="predicted"/>
<keyword evidence="1" id="KW-0472">Membrane</keyword>
<name>X6M1I3_RETFI</name>
<feature type="domain" description="RGS" evidence="2">
    <location>
        <begin position="151"/>
        <end position="299"/>
    </location>
</feature>
<gene>
    <name evidence="3" type="ORF">RFI_29382</name>
</gene>
<dbReference type="InterPro" id="IPR036305">
    <property type="entry name" value="RGS_sf"/>
</dbReference>
<dbReference type="PROSITE" id="PS50132">
    <property type="entry name" value="RGS"/>
    <property type="match status" value="1"/>
</dbReference>
<feature type="transmembrane region" description="Helical" evidence="1">
    <location>
        <begin position="93"/>
        <end position="116"/>
    </location>
</feature>
<feature type="transmembrane region" description="Helical" evidence="1">
    <location>
        <begin position="28"/>
        <end position="46"/>
    </location>
</feature>
<dbReference type="Gene3D" id="1.10.167.10">
    <property type="entry name" value="Regulator of G-protein Signalling 4, domain 2"/>
    <property type="match status" value="1"/>
</dbReference>
<dbReference type="SUPFAM" id="SSF48097">
    <property type="entry name" value="Regulator of G-protein signaling, RGS"/>
    <property type="match status" value="1"/>
</dbReference>
<protein>
    <recommendedName>
        <fullName evidence="2">RGS domain-containing protein</fullName>
    </recommendedName>
</protein>
<dbReference type="EMBL" id="ASPP01025446">
    <property type="protein sequence ID" value="ETO08008.1"/>
    <property type="molecule type" value="Genomic_DNA"/>
</dbReference>
<keyword evidence="4" id="KW-1185">Reference proteome</keyword>
<evidence type="ECO:0000313" key="3">
    <source>
        <dbReference type="EMBL" id="ETO08008.1"/>
    </source>
</evidence>
<evidence type="ECO:0000259" key="2">
    <source>
        <dbReference type="PROSITE" id="PS50132"/>
    </source>
</evidence>
<dbReference type="InterPro" id="IPR044926">
    <property type="entry name" value="RGS_subdomain_2"/>
</dbReference>
<dbReference type="SMART" id="SM00315">
    <property type="entry name" value="RGS"/>
    <property type="match status" value="1"/>
</dbReference>
<keyword evidence="1" id="KW-1133">Transmembrane helix</keyword>
<evidence type="ECO:0000313" key="4">
    <source>
        <dbReference type="Proteomes" id="UP000023152"/>
    </source>
</evidence>
<dbReference type="AlphaFoldDB" id="X6M1I3"/>
<evidence type="ECO:0000256" key="1">
    <source>
        <dbReference type="SAM" id="Phobius"/>
    </source>
</evidence>
<dbReference type="InterPro" id="IPR016137">
    <property type="entry name" value="RGS"/>
</dbReference>
<feature type="transmembrane region" description="Helical" evidence="1">
    <location>
        <begin position="67"/>
        <end position="87"/>
    </location>
</feature>